<reference evidence="1" key="1">
    <citation type="submission" date="2022-12" db="EMBL/GenBank/DDBJ databases">
        <title>Genome Sequence of Lasiodiplodia mahajangana.</title>
        <authorList>
            <person name="Buettner E."/>
        </authorList>
    </citation>
    <scope>NUCLEOTIDE SEQUENCE</scope>
    <source>
        <strain evidence="1">VT137</strain>
    </source>
</reference>
<sequence>MVSHTEASETTSLLPTADHRVTDTRFVLAESEKPRNWSRPYRWLCVGVISLYGLMSPVMASAVVPALPAIGEDLSMTDGKVHSTLVSVYLLSWTITPVFLGPLSEIYGRVRLLQIGHGLFLITNFLSIFARTGPQLLLLRFIAGGVGSGPLSIAAGILGDLWPPEERGLSIALYTLGPLLGPAVGPIGAAYIAANFSWRWIFGAASIYILATFILGLFTLRETCLPVITRRKRAAMLSKIYPPGQVIENDPELKHDGKTMKSLLKPFILLWSEPLVQISAIFTGVLFGLNHLIITTFQSLWRDVYQQDTLRASWNYGFIAIGFIVGSQMAGFFNDLIYNRIGKKEGNPELRVYMMLPAALMVPVGLILYGWAAERRTHWLIPDAGVALYSTGLIMSYQCTQAYIIDCYTTHAASSMSAMIVVRSITGFAFPIIGPALYDAWGYGMGSTWLAGCTAVMGVGVPVFLKAYGPSLRAKSSYVTED</sequence>
<organism evidence="1 2">
    <name type="scientific">Lasiodiplodia mahajangana</name>
    <dbReference type="NCBI Taxonomy" id="1108764"/>
    <lineage>
        <taxon>Eukaryota</taxon>
        <taxon>Fungi</taxon>
        <taxon>Dikarya</taxon>
        <taxon>Ascomycota</taxon>
        <taxon>Pezizomycotina</taxon>
        <taxon>Dothideomycetes</taxon>
        <taxon>Dothideomycetes incertae sedis</taxon>
        <taxon>Botryosphaeriales</taxon>
        <taxon>Botryosphaeriaceae</taxon>
        <taxon>Lasiodiplodia</taxon>
    </lineage>
</organism>
<dbReference type="Proteomes" id="UP001153332">
    <property type="component" value="Unassembled WGS sequence"/>
</dbReference>
<comment type="caution">
    <text evidence="1">The sequence shown here is derived from an EMBL/GenBank/DDBJ whole genome shotgun (WGS) entry which is preliminary data.</text>
</comment>
<evidence type="ECO:0000313" key="1">
    <source>
        <dbReference type="EMBL" id="KAJ8129391.1"/>
    </source>
</evidence>
<proteinExistence type="predicted"/>
<protein>
    <submittedName>
        <fullName evidence="1">Uncharacterized protein</fullName>
    </submittedName>
</protein>
<dbReference type="EMBL" id="JAPUUL010000778">
    <property type="protein sequence ID" value="KAJ8129391.1"/>
    <property type="molecule type" value="Genomic_DNA"/>
</dbReference>
<keyword evidence="2" id="KW-1185">Reference proteome</keyword>
<evidence type="ECO:0000313" key="2">
    <source>
        <dbReference type="Proteomes" id="UP001153332"/>
    </source>
</evidence>
<gene>
    <name evidence="1" type="ORF">O1611_g4243</name>
</gene>
<accession>A0ACC2JPL1</accession>
<name>A0ACC2JPL1_9PEZI</name>